<feature type="transmembrane region" description="Helical" evidence="1">
    <location>
        <begin position="144"/>
        <end position="169"/>
    </location>
</feature>
<dbReference type="InterPro" id="IPR033803">
    <property type="entry name" value="CBD-like_Golvesin-Xly"/>
</dbReference>
<proteinExistence type="predicted"/>
<feature type="transmembrane region" description="Helical" evidence="1">
    <location>
        <begin position="22"/>
        <end position="42"/>
    </location>
</feature>
<keyword evidence="1" id="KW-1133">Transmembrane helix</keyword>
<dbReference type="InterPro" id="IPR027268">
    <property type="entry name" value="Peptidase_M4/M1_CTD_sf"/>
</dbReference>
<dbReference type="SUPFAM" id="SSF55486">
    <property type="entry name" value="Metalloproteases ('zincins'), catalytic domain"/>
    <property type="match status" value="1"/>
</dbReference>
<keyword evidence="4" id="KW-1185">Reference proteome</keyword>
<feature type="transmembrane region" description="Helical" evidence="1">
    <location>
        <begin position="229"/>
        <end position="246"/>
    </location>
</feature>
<evidence type="ECO:0000313" key="3">
    <source>
        <dbReference type="EMBL" id="WOK09194.1"/>
    </source>
</evidence>
<evidence type="ECO:0000259" key="2">
    <source>
        <dbReference type="Pfam" id="PF25275"/>
    </source>
</evidence>
<dbReference type="Pfam" id="PF25275">
    <property type="entry name" value="Golvesin_C"/>
    <property type="match status" value="1"/>
</dbReference>
<name>A0ABZ0IYI1_9BACT</name>
<protein>
    <recommendedName>
        <fullName evidence="2">Golvesin/Xly CBD-like domain-containing protein</fullName>
    </recommendedName>
</protein>
<keyword evidence="1" id="KW-0812">Transmembrane</keyword>
<dbReference type="Proteomes" id="UP001302349">
    <property type="component" value="Chromosome"/>
</dbReference>
<evidence type="ECO:0000313" key="4">
    <source>
        <dbReference type="Proteomes" id="UP001302349"/>
    </source>
</evidence>
<sequence>MSAVSNILTIARYESKVVWRNWFFRIVSLAGIGFVVIFNLAIFSEIDQPRRFELSNSWMMPYTTMVMISIAQAAAVVFLATGLIKKDKKLDTNEVFFARPISNLDYVLGKALALFNLFFWLNLLLLCIPLIVNLTNPNTAFNPLAFVIYPLLISLPSVIFTTGIAFLFVTLLRNQPITIVLLLGLSAVELIYYFDKFSYILDFMAFRLPMLASEMTGFAHLDFALWQRAFYLVAGVAFLFLTAFFLDRLASHKRVKLLTGLVGMVLVAAAAVIMIRLVALRETPIALRQEMIAVNGQWAEVPNVDILAHRIHLEQVENKLISTSTLTVKNNRSEPLAGFYFTLNPGLDISSLTVNDRSVEFERHLQVVSANSSITIQPGEEATVKIDYQGTIWESVAHLEVDQERYEFPRDYLMFALPKKYAYLQPDYLLLTSDVLWYPDTQIGYSRESPRKERTSFIDFQLEVKVKESQTAVSQGEIITDGNVFRFQPESPLPKISLAIGAYEKKEITVDSVTYAIYQYPDDNYTSEYLGQLTDTLGLLIRDIVNEYEDGQKLTYPFRRLQFVETPLLFAAYNKIYENQQAYLQPETVYWPEEGGDIREFDFRRQLKDMDEQAKRDNQVLSDKEKQANVFKDLIKKVFTKQSGTIWFYGNRDEDQPDYSLFPQLYSYNSGVVSRDWPLLNRSISSFLRKDLQTENDYSRNMNGISFEEECNELLRTTMVNEILTSETNFNKINKSVSLKGQYLFAYLGQLLGQDEFKSFVQNWINGHQHQLTSYGDFRAALQQHFGLDIDPVIRQVYFSTAQPAFEIDNVQKFEVLDGDRKRYQVLLDIKNTGDNDGVIEVKFNADDSGNDNQFSRRRESQQVKEEASGYLSVIKVGEAKQLGFVLDEKPEKITINTLISRNIPSVITMSTGIFSPRKLTTLFEGERVLPPTVATSQSEVIVDNEDSGFSTFSPVEPTYLRAYLDSKNGTDQKYFGSWHRSRSKWRATTGSTFYGKSVRSAHFTRSGNGDKLAVWEAKLPDEGFYDVYVYMMGKNQNEFNGRDDNNQQFDYNYAIHHSDGTDDIKFNISKAEFGWNYLGSYYFGQNGGKVVLSDESEFGTVYADAVKWVKQ</sequence>
<dbReference type="RefSeq" id="WP_317491814.1">
    <property type="nucleotide sequence ID" value="NZ_CP136051.1"/>
</dbReference>
<keyword evidence="1" id="KW-0472">Membrane</keyword>
<feature type="transmembrane region" description="Helical" evidence="1">
    <location>
        <begin position="62"/>
        <end position="84"/>
    </location>
</feature>
<dbReference type="EMBL" id="CP136051">
    <property type="protein sequence ID" value="WOK09194.1"/>
    <property type="molecule type" value="Genomic_DNA"/>
</dbReference>
<feature type="domain" description="Golvesin/Xly CBD-like" evidence="2">
    <location>
        <begin position="983"/>
        <end position="1110"/>
    </location>
</feature>
<gene>
    <name evidence="3" type="ORF">RT717_11155</name>
</gene>
<reference evidence="3 4" key="1">
    <citation type="journal article" date="2023" name="Microbiol. Resour. Announc.">
        <title>Complete Genome Sequence of Imperialibacter roseus strain P4T.</title>
        <authorList>
            <person name="Tizabi D.R."/>
            <person name="Bachvaroff T."/>
            <person name="Hill R.T."/>
        </authorList>
    </citation>
    <scope>NUCLEOTIDE SEQUENCE [LARGE SCALE GENOMIC DNA]</scope>
    <source>
        <strain evidence="3 4">P4T</strain>
    </source>
</reference>
<feature type="transmembrane region" description="Helical" evidence="1">
    <location>
        <begin position="111"/>
        <end position="132"/>
    </location>
</feature>
<feature type="transmembrane region" description="Helical" evidence="1">
    <location>
        <begin position="176"/>
        <end position="194"/>
    </location>
</feature>
<evidence type="ECO:0000256" key="1">
    <source>
        <dbReference type="SAM" id="Phobius"/>
    </source>
</evidence>
<organism evidence="3 4">
    <name type="scientific">Imperialibacter roseus</name>
    <dbReference type="NCBI Taxonomy" id="1324217"/>
    <lineage>
        <taxon>Bacteria</taxon>
        <taxon>Pseudomonadati</taxon>
        <taxon>Bacteroidota</taxon>
        <taxon>Cytophagia</taxon>
        <taxon>Cytophagales</taxon>
        <taxon>Flammeovirgaceae</taxon>
        <taxon>Imperialibacter</taxon>
    </lineage>
</organism>
<dbReference type="Gene3D" id="1.10.390.10">
    <property type="entry name" value="Neutral Protease Domain 2"/>
    <property type="match status" value="1"/>
</dbReference>
<feature type="transmembrane region" description="Helical" evidence="1">
    <location>
        <begin position="258"/>
        <end position="279"/>
    </location>
</feature>
<accession>A0ABZ0IYI1</accession>